<dbReference type="GO" id="GO:0032153">
    <property type="term" value="C:cell division site"/>
    <property type="evidence" value="ECO:0007669"/>
    <property type="project" value="UniProtKB-UniRule"/>
</dbReference>
<dbReference type="SMART" id="SM00864">
    <property type="entry name" value="Tubulin"/>
    <property type="match status" value="1"/>
</dbReference>
<comment type="subcellular location">
    <subcellularLocation>
        <location evidence="4">Cytoplasm</location>
    </subcellularLocation>
    <text evidence="4">Assembles at midcell at the inner surface of the cytoplasmic membrane.</text>
</comment>
<dbReference type="InterPro" id="IPR018316">
    <property type="entry name" value="Tubulin/FtsZ_2-layer-sand-dom"/>
</dbReference>
<dbReference type="GO" id="GO:0005525">
    <property type="term" value="F:GTP binding"/>
    <property type="evidence" value="ECO:0007669"/>
    <property type="project" value="UniProtKB-UniRule"/>
</dbReference>
<dbReference type="HAMAP" id="MF_00909">
    <property type="entry name" value="FtsZ"/>
    <property type="match status" value="1"/>
</dbReference>
<comment type="subunit">
    <text evidence="4">Homodimer. Polymerizes to form a dynamic ring structure in a strictly GTP-dependent manner. Interacts directly with several other division proteins.</text>
</comment>
<dbReference type="InterPro" id="IPR036525">
    <property type="entry name" value="Tubulin/FtsZ_GTPase_sf"/>
</dbReference>
<dbReference type="Proteomes" id="UP000266389">
    <property type="component" value="Unassembled WGS sequence"/>
</dbReference>
<comment type="similarity">
    <text evidence="1 4 6">Belongs to the FtsZ family.</text>
</comment>
<dbReference type="AlphaFoldDB" id="A0A395M3U4"/>
<accession>A0A395M3U4</accession>
<evidence type="ECO:0000259" key="8">
    <source>
        <dbReference type="SMART" id="SM00864"/>
    </source>
</evidence>
<dbReference type="SMART" id="SM00865">
    <property type="entry name" value="Tubulin_C"/>
    <property type="match status" value="1"/>
</dbReference>
<dbReference type="GO" id="GO:0051258">
    <property type="term" value="P:protein polymerization"/>
    <property type="evidence" value="ECO:0007669"/>
    <property type="project" value="UniProtKB-UniRule"/>
</dbReference>
<sequence length="418" mass="45109">MPFEFDRSQVQVGAAIKIIGVGGCGGNAVNNMIERGITGVEFIAFNTDQQALSNSLAQRFQIGKSITKGLGAGFNPEIGKKAAEEDREQISELLRGTDMLFITAGMGKGTGTGAAPVIAGIAKNLGILTIGIVTKPFAYEGRRTMETAERGIEELRKHVDTLIVVQNEKILSLANGDLGIKEAYNLANDVLYRAAKGISEIITKHGHVNVDFADVRNIMTDAGDAVMGSATASGENRALKAAMEAISSPLLDGVSIKGSSRVLVNLTGDIKIRDAQEAMNYIYEQAGSDATIIHGIVEDDSVPGEINVTVIATGFNKKKPMSATEQLRMVRREDLAKSVNPSVESKLNRMSSEIYDKPEKRDDTPTFIRLGMAPPEPLENAKPNEAEQQPEKPKLAPEQERIRKTNSDTPAFLRKIMD</sequence>
<dbReference type="NCBIfam" id="TIGR00065">
    <property type="entry name" value="ftsZ"/>
    <property type="match status" value="1"/>
</dbReference>
<dbReference type="InterPro" id="IPR020805">
    <property type="entry name" value="Cell_div_FtsZ_CS"/>
</dbReference>
<comment type="caution">
    <text evidence="10">The sequence shown here is derived from an EMBL/GenBank/DDBJ whole genome shotgun (WGS) entry which is preliminary data.</text>
</comment>
<keyword evidence="4 6" id="KW-0132">Cell division</keyword>
<evidence type="ECO:0000256" key="2">
    <source>
        <dbReference type="ARBA" id="ARBA00022741"/>
    </source>
</evidence>
<dbReference type="SUPFAM" id="SSF52490">
    <property type="entry name" value="Tubulin nucleotide-binding domain-like"/>
    <property type="match status" value="1"/>
</dbReference>
<keyword evidence="3 4" id="KW-0342">GTP-binding</keyword>
<dbReference type="PANTHER" id="PTHR30314:SF3">
    <property type="entry name" value="MITOCHONDRIAL DIVISION PROTEIN FSZA"/>
    <property type="match status" value="1"/>
</dbReference>
<dbReference type="GO" id="GO:0005737">
    <property type="term" value="C:cytoplasm"/>
    <property type="evidence" value="ECO:0007669"/>
    <property type="project" value="UniProtKB-SubCell"/>
</dbReference>
<protein>
    <recommendedName>
        <fullName evidence="4 5">Cell division protein FtsZ</fullName>
    </recommendedName>
</protein>
<dbReference type="GO" id="GO:0000917">
    <property type="term" value="P:division septum assembly"/>
    <property type="evidence" value="ECO:0007669"/>
    <property type="project" value="UniProtKB-KW"/>
</dbReference>
<dbReference type="SUPFAM" id="SSF55307">
    <property type="entry name" value="Tubulin C-terminal domain-like"/>
    <property type="match status" value="1"/>
</dbReference>
<evidence type="ECO:0000256" key="1">
    <source>
        <dbReference type="ARBA" id="ARBA00009690"/>
    </source>
</evidence>
<evidence type="ECO:0000256" key="5">
    <source>
        <dbReference type="NCBIfam" id="TIGR00065"/>
    </source>
</evidence>
<evidence type="ECO:0000259" key="9">
    <source>
        <dbReference type="SMART" id="SM00865"/>
    </source>
</evidence>
<feature type="binding site" evidence="4">
    <location>
        <position position="188"/>
    </location>
    <ligand>
        <name>GTP</name>
        <dbReference type="ChEBI" id="CHEBI:37565"/>
    </ligand>
</feature>
<dbReference type="Gene3D" id="3.40.50.1440">
    <property type="entry name" value="Tubulin/FtsZ, GTPase domain"/>
    <property type="match status" value="1"/>
</dbReference>
<dbReference type="InterPro" id="IPR024757">
    <property type="entry name" value="FtsZ_C"/>
</dbReference>
<dbReference type="FunFam" id="3.40.50.1440:FF:000001">
    <property type="entry name" value="Cell division protein FtsZ"/>
    <property type="match status" value="1"/>
</dbReference>
<dbReference type="PRINTS" id="PR00423">
    <property type="entry name" value="CELLDVISFTSZ"/>
</dbReference>
<keyword evidence="4" id="KW-0963">Cytoplasm</keyword>
<gene>
    <name evidence="4 10" type="primary">ftsZ</name>
    <name evidence="10" type="ORF">D0433_00820</name>
</gene>
<dbReference type="InterPro" id="IPR045061">
    <property type="entry name" value="FtsZ/CetZ"/>
</dbReference>
<feature type="compositionally biased region" description="Basic and acidic residues" evidence="7">
    <location>
        <begin position="382"/>
        <end position="406"/>
    </location>
</feature>
<evidence type="ECO:0000256" key="7">
    <source>
        <dbReference type="SAM" id="MobiDB-lite"/>
    </source>
</evidence>
<name>A0A395M3U4_9BACT</name>
<proteinExistence type="inferred from homology"/>
<dbReference type="GO" id="GO:0043093">
    <property type="term" value="P:FtsZ-dependent cytokinesis"/>
    <property type="evidence" value="ECO:0007669"/>
    <property type="project" value="UniProtKB-UniRule"/>
</dbReference>
<evidence type="ECO:0000313" key="11">
    <source>
        <dbReference type="Proteomes" id="UP000266389"/>
    </source>
</evidence>
<dbReference type="InterPro" id="IPR037103">
    <property type="entry name" value="Tubulin/FtsZ-like_C"/>
</dbReference>
<feature type="binding site" evidence="4">
    <location>
        <begin position="109"/>
        <end position="111"/>
    </location>
    <ligand>
        <name>GTP</name>
        <dbReference type="ChEBI" id="CHEBI:37565"/>
    </ligand>
</feature>
<dbReference type="Gene3D" id="3.30.1330.20">
    <property type="entry name" value="Tubulin/FtsZ, C-terminal domain"/>
    <property type="match status" value="1"/>
</dbReference>
<comment type="caution">
    <text evidence="4">Lacks conserved residue(s) required for the propagation of feature annotation.</text>
</comment>
<evidence type="ECO:0000313" key="10">
    <source>
        <dbReference type="EMBL" id="RFM25392.1"/>
    </source>
</evidence>
<dbReference type="InterPro" id="IPR008280">
    <property type="entry name" value="Tub_FtsZ_C"/>
</dbReference>
<dbReference type="Pfam" id="PF12327">
    <property type="entry name" value="FtsZ_C"/>
    <property type="match status" value="1"/>
</dbReference>
<evidence type="ECO:0000256" key="6">
    <source>
        <dbReference type="RuleBase" id="RU000631"/>
    </source>
</evidence>
<keyword evidence="4 6" id="KW-0717">Septation</keyword>
<organism evidence="10 11">
    <name type="scientific">Candidatus Thermochlorobacter aerophilus</name>
    <dbReference type="NCBI Taxonomy" id="1868324"/>
    <lineage>
        <taxon>Bacteria</taxon>
        <taxon>Pseudomonadati</taxon>
        <taxon>Chlorobiota</taxon>
        <taxon>Chlorobiia</taxon>
        <taxon>Chlorobiales</taxon>
        <taxon>Candidatus Thermochlorobacteriaceae</taxon>
        <taxon>Candidatus Thermochlorobacter</taxon>
    </lineage>
</organism>
<dbReference type="Pfam" id="PF00091">
    <property type="entry name" value="Tubulin"/>
    <property type="match status" value="1"/>
</dbReference>
<evidence type="ECO:0000256" key="4">
    <source>
        <dbReference type="HAMAP-Rule" id="MF_00909"/>
    </source>
</evidence>
<evidence type="ECO:0000256" key="3">
    <source>
        <dbReference type="ARBA" id="ARBA00023134"/>
    </source>
</evidence>
<reference evidence="10 11" key="1">
    <citation type="journal article" date="2011" name="ISME J.">
        <title>Community ecology of hot spring cyanobacterial mats: predominant populations and their functional potential.</title>
        <authorList>
            <person name="Klatt C.G."/>
            <person name="Wood J.M."/>
            <person name="Rusch D.B."/>
            <person name="Bateson M.M."/>
            <person name="Hamamura N."/>
            <person name="Heidelberg J.F."/>
            <person name="Grossman A.R."/>
            <person name="Bhaya D."/>
            <person name="Cohan F.M."/>
            <person name="Kuhl M."/>
            <person name="Bryant D.A."/>
            <person name="Ward D.M."/>
        </authorList>
    </citation>
    <scope>NUCLEOTIDE SEQUENCE [LARGE SCALE GENOMIC DNA]</scope>
    <source>
        <strain evidence="10">OS</strain>
    </source>
</reference>
<dbReference type="CDD" id="cd02201">
    <property type="entry name" value="FtsZ_type1"/>
    <property type="match status" value="1"/>
</dbReference>
<keyword evidence="2 4" id="KW-0547">Nucleotide-binding</keyword>
<keyword evidence="4 6" id="KW-0131">Cell cycle</keyword>
<dbReference type="EMBL" id="PHFL01000006">
    <property type="protein sequence ID" value="RFM25392.1"/>
    <property type="molecule type" value="Genomic_DNA"/>
</dbReference>
<dbReference type="InterPro" id="IPR000158">
    <property type="entry name" value="Cell_div_FtsZ"/>
</dbReference>
<dbReference type="PROSITE" id="PS01135">
    <property type="entry name" value="FTSZ_2"/>
    <property type="match status" value="1"/>
</dbReference>
<feature type="binding site" evidence="4">
    <location>
        <position position="140"/>
    </location>
    <ligand>
        <name>GTP</name>
        <dbReference type="ChEBI" id="CHEBI:37565"/>
    </ligand>
</feature>
<dbReference type="InterPro" id="IPR003008">
    <property type="entry name" value="Tubulin_FtsZ_GTPase"/>
</dbReference>
<feature type="domain" description="Tubulin/FtsZ 2-layer sandwich" evidence="9">
    <location>
        <begin position="208"/>
        <end position="324"/>
    </location>
</feature>
<comment type="function">
    <text evidence="4 6">Essential cell division protein that forms a contractile ring structure (Z ring) at the future cell division site. The regulation of the ring assembly controls the timing and the location of cell division. One of the functions of the FtsZ ring is to recruit other cell division proteins to the septum to produce a new cell wall between the dividing cells. Binds GTP and shows GTPase activity.</text>
</comment>
<feature type="domain" description="Tubulin/FtsZ GTPase" evidence="8">
    <location>
        <begin position="15"/>
        <end position="206"/>
    </location>
</feature>
<feature type="region of interest" description="Disordered" evidence="7">
    <location>
        <begin position="357"/>
        <end position="418"/>
    </location>
</feature>
<dbReference type="GO" id="GO:0003924">
    <property type="term" value="F:GTPase activity"/>
    <property type="evidence" value="ECO:0007669"/>
    <property type="project" value="UniProtKB-UniRule"/>
</dbReference>
<dbReference type="PANTHER" id="PTHR30314">
    <property type="entry name" value="CELL DIVISION PROTEIN FTSZ-RELATED"/>
    <property type="match status" value="1"/>
</dbReference>